<dbReference type="Proteomes" id="UP001500200">
    <property type="component" value="Unassembled WGS sequence"/>
</dbReference>
<feature type="compositionally biased region" description="Basic and acidic residues" evidence="2">
    <location>
        <begin position="1"/>
        <end position="10"/>
    </location>
</feature>
<evidence type="ECO:0000256" key="2">
    <source>
        <dbReference type="SAM" id="MobiDB-lite"/>
    </source>
</evidence>
<reference evidence="4" key="1">
    <citation type="journal article" date="2019" name="Int. J. Syst. Evol. Microbiol.">
        <title>The Global Catalogue of Microorganisms (GCM) 10K type strain sequencing project: providing services to taxonomists for standard genome sequencing and annotation.</title>
        <authorList>
            <consortium name="The Broad Institute Genomics Platform"/>
            <consortium name="The Broad Institute Genome Sequencing Center for Infectious Disease"/>
            <person name="Wu L."/>
            <person name="Ma J."/>
        </authorList>
    </citation>
    <scope>NUCLEOTIDE SEQUENCE [LARGE SCALE GENOMIC DNA]</scope>
    <source>
        <strain evidence="4">JCM 18514</strain>
    </source>
</reference>
<evidence type="ECO:0000313" key="4">
    <source>
        <dbReference type="Proteomes" id="UP001500200"/>
    </source>
</evidence>
<evidence type="ECO:0000256" key="1">
    <source>
        <dbReference type="SAM" id="Coils"/>
    </source>
</evidence>
<dbReference type="EMBL" id="BAABKK010000010">
    <property type="protein sequence ID" value="GAA5192293.1"/>
    <property type="molecule type" value="Genomic_DNA"/>
</dbReference>
<keyword evidence="4" id="KW-1185">Reference proteome</keyword>
<sequence length="398" mass="43559">MAEQRQRASAREQAAAARRAEQAWNAQRRASIALQRASEADRKRLEKEAAEAHVAARQAEVEELNAELAATYDQVDSLLQATLDVDDYVDLGSLRRTVEHPPFDRRLETPIPAPEPLADPPAPVFQPPVAPTGLFGRKKKLAEAQAQAQAEYAEVHAAWERHVQQLPERRRRLADQHAALEQERERALSAARAKYQSECANREAEIAQHNASIDQLITDLSYGAVDAVHEYVGIVLANSVYPEDFAVEHEANFEPGSAELGLRILIPGPDLIPTIKSYKYVKASDEVTAVPLSQKDSKDRYAGIVHQVALRTLHEIFESDRRGLIQSISLEVGTHTINPATGKETYIPFAAVGASRDAFAEIDLSAVVPAATLEHLGAAVSKNPLGLVPVNGSGVRRS</sequence>
<name>A0ABP9S8R7_9MICC</name>
<dbReference type="RefSeq" id="WP_345448553.1">
    <property type="nucleotide sequence ID" value="NZ_BAABKK010000010.1"/>
</dbReference>
<feature type="coiled-coil region" evidence="1">
    <location>
        <begin position="163"/>
        <end position="190"/>
    </location>
</feature>
<keyword evidence="1" id="KW-0175">Coiled coil</keyword>
<comment type="caution">
    <text evidence="3">The sequence shown here is derived from an EMBL/GenBank/DDBJ whole genome shotgun (WGS) entry which is preliminary data.</text>
</comment>
<feature type="coiled-coil region" evidence="1">
    <location>
        <begin position="42"/>
        <end position="81"/>
    </location>
</feature>
<protein>
    <recommendedName>
        <fullName evidence="5">Restriction system protein</fullName>
    </recommendedName>
</protein>
<feature type="compositionally biased region" description="Low complexity" evidence="2">
    <location>
        <begin position="11"/>
        <end position="22"/>
    </location>
</feature>
<accession>A0ABP9S8R7</accession>
<proteinExistence type="predicted"/>
<evidence type="ECO:0008006" key="5">
    <source>
        <dbReference type="Google" id="ProtNLM"/>
    </source>
</evidence>
<feature type="region of interest" description="Disordered" evidence="2">
    <location>
        <begin position="1"/>
        <end position="22"/>
    </location>
</feature>
<organism evidence="3 4">
    <name type="scientific">Arthrobacter gyeryongensis</name>
    <dbReference type="NCBI Taxonomy" id="1650592"/>
    <lineage>
        <taxon>Bacteria</taxon>
        <taxon>Bacillati</taxon>
        <taxon>Actinomycetota</taxon>
        <taxon>Actinomycetes</taxon>
        <taxon>Micrococcales</taxon>
        <taxon>Micrococcaceae</taxon>
        <taxon>Arthrobacter</taxon>
    </lineage>
</organism>
<gene>
    <name evidence="3" type="ORF">GCM10023346_13930</name>
</gene>
<evidence type="ECO:0000313" key="3">
    <source>
        <dbReference type="EMBL" id="GAA5192293.1"/>
    </source>
</evidence>